<dbReference type="InterPro" id="IPR051011">
    <property type="entry name" value="Metal_resp_trans_reg"/>
</dbReference>
<sequence>MLKTFSSKTSPIVLASVADYFKVLSEVSRLQILSCLRSGAMNGKEITEATGLGQANLSKHLKALTQAGIISRQPQGVSVYYEIADPMIFDLCELVCDRISNQMQQRAKEFEQLTAFTTPSTELFNISLKKS</sequence>
<dbReference type="InterPro" id="IPR036388">
    <property type="entry name" value="WH-like_DNA-bd_sf"/>
</dbReference>
<comment type="caution">
    <text evidence="5">The sequence shown here is derived from an EMBL/GenBank/DDBJ whole genome shotgun (WGS) entry which is preliminary data.</text>
</comment>
<dbReference type="PROSITE" id="PS50987">
    <property type="entry name" value="HTH_ARSR_2"/>
    <property type="match status" value="1"/>
</dbReference>
<dbReference type="Pfam" id="PF01022">
    <property type="entry name" value="HTH_5"/>
    <property type="match status" value="1"/>
</dbReference>
<reference evidence="5 6" key="1">
    <citation type="submission" date="2016-11" db="EMBL/GenBank/DDBJ databases">
        <title>Draft Genome Sequences of Nine Cyanobacterial Strains from Diverse Habitats.</title>
        <authorList>
            <person name="Zhu T."/>
            <person name="Hou S."/>
            <person name="Lu X."/>
            <person name="Hess W.R."/>
        </authorList>
    </citation>
    <scope>NUCLEOTIDE SEQUENCE [LARGE SCALE GENOMIC DNA]</scope>
    <source>
        <strain evidence="5 6">NIES-593</strain>
    </source>
</reference>
<gene>
    <name evidence="5" type="ORF">NIES593_16065</name>
</gene>
<dbReference type="RefSeq" id="WP_073600549.1">
    <property type="nucleotide sequence ID" value="NZ_MRCB01000021.1"/>
</dbReference>
<name>A0A1U7HCK5_9CYAN</name>
<dbReference type="STRING" id="1921803.NIES593_16065"/>
<dbReference type="PRINTS" id="PR00778">
    <property type="entry name" value="HTHARSR"/>
</dbReference>
<evidence type="ECO:0000313" key="6">
    <source>
        <dbReference type="Proteomes" id="UP000186868"/>
    </source>
</evidence>
<keyword evidence="1" id="KW-0805">Transcription regulation</keyword>
<evidence type="ECO:0000256" key="2">
    <source>
        <dbReference type="ARBA" id="ARBA00023125"/>
    </source>
</evidence>
<accession>A0A1U7HCK5</accession>
<dbReference type="Gene3D" id="1.10.10.10">
    <property type="entry name" value="Winged helix-like DNA-binding domain superfamily/Winged helix DNA-binding domain"/>
    <property type="match status" value="1"/>
</dbReference>
<dbReference type="InterPro" id="IPR011991">
    <property type="entry name" value="ArsR-like_HTH"/>
</dbReference>
<keyword evidence="2" id="KW-0238">DNA-binding</keyword>
<dbReference type="SMART" id="SM00418">
    <property type="entry name" value="HTH_ARSR"/>
    <property type="match status" value="1"/>
</dbReference>
<feature type="domain" description="HTH arsR-type" evidence="4">
    <location>
        <begin position="9"/>
        <end position="103"/>
    </location>
</feature>
<evidence type="ECO:0000256" key="1">
    <source>
        <dbReference type="ARBA" id="ARBA00023015"/>
    </source>
</evidence>
<dbReference type="SUPFAM" id="SSF46785">
    <property type="entry name" value="Winged helix' DNA-binding domain"/>
    <property type="match status" value="1"/>
</dbReference>
<keyword evidence="6" id="KW-1185">Reference proteome</keyword>
<dbReference type="Proteomes" id="UP000186868">
    <property type="component" value="Unassembled WGS sequence"/>
</dbReference>
<dbReference type="AlphaFoldDB" id="A0A1U7HCK5"/>
<dbReference type="CDD" id="cd00090">
    <property type="entry name" value="HTH_ARSR"/>
    <property type="match status" value="1"/>
</dbReference>
<dbReference type="GO" id="GO:0003700">
    <property type="term" value="F:DNA-binding transcription factor activity"/>
    <property type="evidence" value="ECO:0007669"/>
    <property type="project" value="InterPro"/>
</dbReference>
<organism evidence="5 6">
    <name type="scientific">Hydrococcus rivularis NIES-593</name>
    <dbReference type="NCBI Taxonomy" id="1921803"/>
    <lineage>
        <taxon>Bacteria</taxon>
        <taxon>Bacillati</taxon>
        <taxon>Cyanobacteriota</taxon>
        <taxon>Cyanophyceae</taxon>
        <taxon>Pleurocapsales</taxon>
        <taxon>Hydrococcaceae</taxon>
        <taxon>Hydrococcus</taxon>
    </lineage>
</organism>
<keyword evidence="3" id="KW-0804">Transcription</keyword>
<dbReference type="InterPro" id="IPR001845">
    <property type="entry name" value="HTH_ArsR_DNA-bd_dom"/>
</dbReference>
<dbReference type="NCBIfam" id="NF033788">
    <property type="entry name" value="HTH_metalloreg"/>
    <property type="match status" value="1"/>
</dbReference>
<evidence type="ECO:0000256" key="3">
    <source>
        <dbReference type="ARBA" id="ARBA00023163"/>
    </source>
</evidence>
<protein>
    <submittedName>
        <fullName evidence="5">Transcriptional regulator</fullName>
    </submittedName>
</protein>
<proteinExistence type="predicted"/>
<dbReference type="PANTHER" id="PTHR43132">
    <property type="entry name" value="ARSENICAL RESISTANCE OPERON REPRESSOR ARSR-RELATED"/>
    <property type="match status" value="1"/>
</dbReference>
<dbReference type="OrthoDB" id="582176at2"/>
<dbReference type="PANTHER" id="PTHR43132:SF9">
    <property type="entry name" value="ARSR FAMILY TRANSCRIPTIONAL REGULATORY PROTEIN"/>
    <property type="match status" value="1"/>
</dbReference>
<evidence type="ECO:0000313" key="5">
    <source>
        <dbReference type="EMBL" id="OKH21313.1"/>
    </source>
</evidence>
<evidence type="ECO:0000259" key="4">
    <source>
        <dbReference type="PROSITE" id="PS50987"/>
    </source>
</evidence>
<dbReference type="GO" id="GO:0003677">
    <property type="term" value="F:DNA binding"/>
    <property type="evidence" value="ECO:0007669"/>
    <property type="project" value="UniProtKB-KW"/>
</dbReference>
<dbReference type="InterPro" id="IPR036390">
    <property type="entry name" value="WH_DNA-bd_sf"/>
</dbReference>
<dbReference type="EMBL" id="MRCB01000021">
    <property type="protein sequence ID" value="OKH21313.1"/>
    <property type="molecule type" value="Genomic_DNA"/>
</dbReference>